<dbReference type="Proteomes" id="UP000194236">
    <property type="component" value="Unassembled WGS sequence"/>
</dbReference>
<dbReference type="PANTHER" id="PTHR13383:SF11">
    <property type="entry name" value="RIBONUCLEASE H2 SUBUNIT B"/>
    <property type="match status" value="1"/>
</dbReference>
<dbReference type="InterPro" id="IPR041195">
    <property type="entry name" value="Rnh202_N"/>
</dbReference>
<proteinExistence type="predicted"/>
<gene>
    <name evidence="2" type="ORF">BLA29_000548</name>
</gene>
<dbReference type="PANTHER" id="PTHR13383">
    <property type="entry name" value="RIBONUCLEASE H2 SUBUNIT B"/>
    <property type="match status" value="1"/>
</dbReference>
<dbReference type="GO" id="GO:0006401">
    <property type="term" value="P:RNA catabolic process"/>
    <property type="evidence" value="ECO:0007669"/>
    <property type="project" value="TreeGrafter"/>
</dbReference>
<dbReference type="GO" id="GO:0005654">
    <property type="term" value="C:nucleoplasm"/>
    <property type="evidence" value="ECO:0007669"/>
    <property type="project" value="TreeGrafter"/>
</dbReference>
<dbReference type="Pfam" id="PF17745">
    <property type="entry name" value="Ydr279_N"/>
    <property type="match status" value="1"/>
</dbReference>
<name>A0A1Y3APR7_EURMA</name>
<dbReference type="InterPro" id="IPR040456">
    <property type="entry name" value="RNase_H2_suB"/>
</dbReference>
<dbReference type="AlphaFoldDB" id="A0A1Y3APR7"/>
<feature type="domain" description="Rnh202 triple barrel" evidence="1">
    <location>
        <begin position="6"/>
        <end position="69"/>
    </location>
</feature>
<accession>A0A1Y3APR7</accession>
<keyword evidence="3" id="KW-1185">Reference proteome</keyword>
<protein>
    <recommendedName>
        <fullName evidence="1">Rnh202 triple barrel domain-containing protein</fullName>
    </recommendedName>
</protein>
<evidence type="ECO:0000313" key="2">
    <source>
        <dbReference type="EMBL" id="OTF69824.1"/>
    </source>
</evidence>
<dbReference type="OrthoDB" id="6489649at2759"/>
<dbReference type="EMBL" id="MUJZ01068669">
    <property type="protein sequence ID" value="OTF69824.1"/>
    <property type="molecule type" value="Genomic_DNA"/>
</dbReference>
<evidence type="ECO:0000259" key="1">
    <source>
        <dbReference type="Pfam" id="PF17745"/>
    </source>
</evidence>
<comment type="caution">
    <text evidence="2">The sequence shown here is derived from an EMBL/GenBank/DDBJ whole genome shotgun (WGS) entry which is preliminary data.</text>
</comment>
<dbReference type="Gene3D" id="2.20.25.530">
    <property type="match status" value="1"/>
</dbReference>
<organism evidence="2 3">
    <name type="scientific">Euroglyphus maynei</name>
    <name type="common">Mayne's house dust mite</name>
    <dbReference type="NCBI Taxonomy" id="6958"/>
    <lineage>
        <taxon>Eukaryota</taxon>
        <taxon>Metazoa</taxon>
        <taxon>Ecdysozoa</taxon>
        <taxon>Arthropoda</taxon>
        <taxon>Chelicerata</taxon>
        <taxon>Arachnida</taxon>
        <taxon>Acari</taxon>
        <taxon>Acariformes</taxon>
        <taxon>Sarcoptiformes</taxon>
        <taxon>Astigmata</taxon>
        <taxon>Psoroptidia</taxon>
        <taxon>Analgoidea</taxon>
        <taxon>Pyroglyphidae</taxon>
        <taxon>Pyroglyphinae</taxon>
        <taxon>Euroglyphus</taxon>
    </lineage>
</organism>
<reference evidence="2 3" key="1">
    <citation type="submission" date="2017-03" db="EMBL/GenBank/DDBJ databases">
        <title>Genome Survey of Euroglyphus maynei.</title>
        <authorList>
            <person name="Arlian L.G."/>
            <person name="Morgan M.S."/>
            <person name="Rider S.D."/>
        </authorList>
    </citation>
    <scope>NUCLEOTIDE SEQUENCE [LARGE SCALE GENOMIC DNA]</scope>
    <source>
        <strain evidence="2">Arlian Lab</strain>
        <tissue evidence="2">Whole body</tissue>
    </source>
</reference>
<dbReference type="GO" id="GO:0032299">
    <property type="term" value="C:ribonuclease H2 complex"/>
    <property type="evidence" value="ECO:0007669"/>
    <property type="project" value="InterPro"/>
</dbReference>
<evidence type="ECO:0000313" key="3">
    <source>
        <dbReference type="Proteomes" id="UP000194236"/>
    </source>
</evidence>
<sequence length="133" mass="15811">MSRIFILPKESTELHRIRLKHPKKLIQCDYYCDNERFYELNMRKNSYHSWFRNDCLIRDGNIYVITPIDPLFLIIPIITEINEQSKNYCSLMDIIADHNLDSITIDLIKKIFDEKLLKCIADVKGKSIFILNS</sequence>